<dbReference type="EMBL" id="CP038017">
    <property type="protein sequence ID" value="QIV95182.1"/>
    <property type="molecule type" value="Genomic_DNA"/>
</dbReference>
<gene>
    <name evidence="1" type="ORF">E3E15_07415</name>
</gene>
<keyword evidence="2" id="KW-1185">Reference proteome</keyword>
<dbReference type="Proteomes" id="UP000503320">
    <property type="component" value="Chromosome"/>
</dbReference>
<accession>A0A6M3HY50</accession>
<dbReference type="RefSeq" id="WP_172107159.1">
    <property type="nucleotide sequence ID" value="NZ_CP038017.1"/>
</dbReference>
<reference evidence="1 2" key="1">
    <citation type="submission" date="2019-03" db="EMBL/GenBank/DDBJ databases">
        <title>Complete Genome Sequence of Allofrancisella frigidaquae Strain SYSU 10HL1970 Isolated from Water-Cooling Systems in China.</title>
        <authorList>
            <person name="Ohrman C."/>
            <person name="Uneklint I."/>
            <person name="Sjodin A."/>
        </authorList>
    </citation>
    <scope>NUCLEOTIDE SEQUENCE [LARGE SCALE GENOMIC DNA]</scope>
    <source>
        <strain evidence="1 2">SYSU 10HL1970</strain>
    </source>
</reference>
<name>A0A6M3HY50_9GAMM</name>
<sequence length="374" mass="43376">MAYDLELAINFSKFVNETNSLNPDYHSIFKFVGDRLNEYDLDRFNNNSSAWIGQVQYERLKGAEPYEIFLHSSFNFRKYEKLVPVFNLTCNFDNELFHKYVELLKKHILNKYINPNKKITKIRVFISGHGAYNMKFGTGDKKLNNGFVSYSDVITILDNILFSSLDLNILDADIQLISCKAAIENYHEKFFNLLSKKYKDTGFKFSVTGYLENITLESALSSDKFVLPKTKTHGAPQQIIYNLVNSEDVSSIKSSFNKIVNKVEKIKKYNPATLSEIFKARDEALKESNQKYNLIFIDMLRGLLINRIDKLETSEFTKEEPILCQNTIIGEQGETLQNSLNKFLLQITSLKKAFINHMKKYCHERCELLQKRGC</sequence>
<protein>
    <submittedName>
        <fullName evidence="1">Uncharacterized protein</fullName>
    </submittedName>
</protein>
<dbReference type="AlphaFoldDB" id="A0A6M3HY50"/>
<evidence type="ECO:0000313" key="2">
    <source>
        <dbReference type="Proteomes" id="UP000503320"/>
    </source>
</evidence>
<dbReference type="KEGG" id="afri:E3E15_07415"/>
<evidence type="ECO:0000313" key="1">
    <source>
        <dbReference type="EMBL" id="QIV95182.1"/>
    </source>
</evidence>
<proteinExistence type="predicted"/>
<organism evidence="1 2">
    <name type="scientific">Allofrancisella frigidaquae</name>
    <dbReference type="NCBI Taxonomy" id="1085644"/>
    <lineage>
        <taxon>Bacteria</taxon>
        <taxon>Pseudomonadati</taxon>
        <taxon>Pseudomonadota</taxon>
        <taxon>Gammaproteobacteria</taxon>
        <taxon>Thiotrichales</taxon>
        <taxon>Francisellaceae</taxon>
        <taxon>Allofrancisella</taxon>
    </lineage>
</organism>